<name>A0AAE0Y842_9GAST</name>
<sequence length="83" mass="9567">MAPHQWLCLAVITPLSNGTWRSTTLFNGNVVGRPTVCVQNMTWDECRIRFEPQSRKQGYVCVRECEYREMVVVDTRAESVNDS</sequence>
<dbReference type="AlphaFoldDB" id="A0AAE0Y842"/>
<keyword evidence="3" id="KW-1185">Reference proteome</keyword>
<reference evidence="2" key="1">
    <citation type="journal article" date="2023" name="G3 (Bethesda)">
        <title>A reference genome for the long-term kleptoplast-retaining sea slug Elysia crispata morphotype clarki.</title>
        <authorList>
            <person name="Eastman K.E."/>
            <person name="Pendleton A.L."/>
            <person name="Shaikh M.A."/>
            <person name="Suttiyut T."/>
            <person name="Ogas R."/>
            <person name="Tomko P."/>
            <person name="Gavelis G."/>
            <person name="Widhalm J.R."/>
            <person name="Wisecaver J.H."/>
        </authorList>
    </citation>
    <scope>NUCLEOTIDE SEQUENCE</scope>
    <source>
        <strain evidence="2">ECLA1</strain>
    </source>
</reference>
<dbReference type="Proteomes" id="UP001283361">
    <property type="component" value="Unassembled WGS sequence"/>
</dbReference>
<evidence type="ECO:0008006" key="4">
    <source>
        <dbReference type="Google" id="ProtNLM"/>
    </source>
</evidence>
<protein>
    <recommendedName>
        <fullName evidence="4">Secreted protein</fullName>
    </recommendedName>
</protein>
<feature type="chain" id="PRO_5041998540" description="Secreted protein" evidence="1">
    <location>
        <begin position="19"/>
        <end position="83"/>
    </location>
</feature>
<organism evidence="2 3">
    <name type="scientific">Elysia crispata</name>
    <name type="common">lettuce slug</name>
    <dbReference type="NCBI Taxonomy" id="231223"/>
    <lineage>
        <taxon>Eukaryota</taxon>
        <taxon>Metazoa</taxon>
        <taxon>Spiralia</taxon>
        <taxon>Lophotrochozoa</taxon>
        <taxon>Mollusca</taxon>
        <taxon>Gastropoda</taxon>
        <taxon>Heterobranchia</taxon>
        <taxon>Euthyneura</taxon>
        <taxon>Panpulmonata</taxon>
        <taxon>Sacoglossa</taxon>
        <taxon>Placobranchoidea</taxon>
        <taxon>Plakobranchidae</taxon>
        <taxon>Elysia</taxon>
    </lineage>
</organism>
<evidence type="ECO:0000313" key="3">
    <source>
        <dbReference type="Proteomes" id="UP001283361"/>
    </source>
</evidence>
<proteinExistence type="predicted"/>
<accession>A0AAE0Y842</accession>
<dbReference type="EMBL" id="JAWDGP010006763">
    <property type="protein sequence ID" value="KAK3735871.1"/>
    <property type="molecule type" value="Genomic_DNA"/>
</dbReference>
<evidence type="ECO:0000256" key="1">
    <source>
        <dbReference type="SAM" id="SignalP"/>
    </source>
</evidence>
<evidence type="ECO:0000313" key="2">
    <source>
        <dbReference type="EMBL" id="KAK3735871.1"/>
    </source>
</evidence>
<gene>
    <name evidence="2" type="ORF">RRG08_041061</name>
</gene>
<keyword evidence="1" id="KW-0732">Signal</keyword>
<feature type="signal peptide" evidence="1">
    <location>
        <begin position="1"/>
        <end position="18"/>
    </location>
</feature>
<comment type="caution">
    <text evidence="2">The sequence shown here is derived from an EMBL/GenBank/DDBJ whole genome shotgun (WGS) entry which is preliminary data.</text>
</comment>